<name>A0A9Q8P5T3_PASFU</name>
<feature type="region of interest" description="Disordered" evidence="8">
    <location>
        <begin position="79"/>
        <end position="102"/>
    </location>
</feature>
<dbReference type="Gene3D" id="3.90.70.10">
    <property type="entry name" value="Cysteine proteinases"/>
    <property type="match status" value="1"/>
</dbReference>
<accession>A0A9Q8P5T3</accession>
<feature type="domain" description="USP" evidence="9">
    <location>
        <begin position="197"/>
        <end position="546"/>
    </location>
</feature>
<organism evidence="10 11">
    <name type="scientific">Passalora fulva</name>
    <name type="common">Tomato leaf mold</name>
    <name type="synonym">Cladosporium fulvum</name>
    <dbReference type="NCBI Taxonomy" id="5499"/>
    <lineage>
        <taxon>Eukaryota</taxon>
        <taxon>Fungi</taxon>
        <taxon>Dikarya</taxon>
        <taxon>Ascomycota</taxon>
        <taxon>Pezizomycotina</taxon>
        <taxon>Dothideomycetes</taxon>
        <taxon>Dothideomycetidae</taxon>
        <taxon>Mycosphaerellales</taxon>
        <taxon>Mycosphaerellaceae</taxon>
        <taxon>Fulvia</taxon>
    </lineage>
</organism>
<dbReference type="GO" id="GO:0005634">
    <property type="term" value="C:nucleus"/>
    <property type="evidence" value="ECO:0007669"/>
    <property type="project" value="TreeGrafter"/>
</dbReference>
<feature type="compositionally biased region" description="Polar residues" evidence="8">
    <location>
        <begin position="39"/>
        <end position="56"/>
    </location>
</feature>
<evidence type="ECO:0000259" key="9">
    <source>
        <dbReference type="PROSITE" id="PS50235"/>
    </source>
</evidence>
<feature type="region of interest" description="Disordered" evidence="8">
    <location>
        <begin position="1"/>
        <end position="58"/>
    </location>
</feature>
<comment type="similarity">
    <text evidence="2">Belongs to the peptidase C19 family.</text>
</comment>
<evidence type="ECO:0000313" key="10">
    <source>
        <dbReference type="EMBL" id="UJO14236.1"/>
    </source>
</evidence>
<feature type="region of interest" description="Disordered" evidence="8">
    <location>
        <begin position="140"/>
        <end position="164"/>
    </location>
</feature>
<dbReference type="PROSITE" id="PS50235">
    <property type="entry name" value="USP_3"/>
    <property type="match status" value="1"/>
</dbReference>
<evidence type="ECO:0000256" key="8">
    <source>
        <dbReference type="SAM" id="MobiDB-lite"/>
    </source>
</evidence>
<evidence type="ECO:0000256" key="3">
    <source>
        <dbReference type="ARBA" id="ARBA00012759"/>
    </source>
</evidence>
<dbReference type="EC" id="3.4.19.12" evidence="3"/>
<dbReference type="EMBL" id="CP090164">
    <property type="protein sequence ID" value="UJO14236.1"/>
    <property type="molecule type" value="Genomic_DNA"/>
</dbReference>
<keyword evidence="11" id="KW-1185">Reference proteome</keyword>
<reference evidence="10" key="1">
    <citation type="submission" date="2021-12" db="EMBL/GenBank/DDBJ databases">
        <authorList>
            <person name="Zaccaron A."/>
            <person name="Stergiopoulos I."/>
        </authorList>
    </citation>
    <scope>NUCLEOTIDE SEQUENCE</scope>
    <source>
        <strain evidence="10">Race5_Kim</strain>
    </source>
</reference>
<dbReference type="GeneID" id="71983059"/>
<dbReference type="PANTHER" id="PTHR24006">
    <property type="entry name" value="UBIQUITIN CARBOXYL-TERMINAL HYDROLASE"/>
    <property type="match status" value="1"/>
</dbReference>
<dbReference type="GO" id="GO:0016579">
    <property type="term" value="P:protein deubiquitination"/>
    <property type="evidence" value="ECO:0007669"/>
    <property type="project" value="InterPro"/>
</dbReference>
<dbReference type="InterPro" id="IPR038765">
    <property type="entry name" value="Papain-like_cys_pep_sf"/>
</dbReference>
<dbReference type="OMA" id="QWICEDC"/>
<evidence type="ECO:0000256" key="6">
    <source>
        <dbReference type="ARBA" id="ARBA00022801"/>
    </source>
</evidence>
<evidence type="ECO:0000256" key="5">
    <source>
        <dbReference type="ARBA" id="ARBA00022786"/>
    </source>
</evidence>
<dbReference type="Pfam" id="PF00443">
    <property type="entry name" value="UCH"/>
    <property type="match status" value="1"/>
</dbReference>
<dbReference type="AlphaFoldDB" id="A0A9Q8P5T3"/>
<dbReference type="PROSITE" id="PS00973">
    <property type="entry name" value="USP_2"/>
    <property type="match status" value="1"/>
</dbReference>
<keyword evidence="6" id="KW-0378">Hydrolase</keyword>
<dbReference type="GO" id="GO:0006508">
    <property type="term" value="P:proteolysis"/>
    <property type="evidence" value="ECO:0007669"/>
    <property type="project" value="UniProtKB-KW"/>
</dbReference>
<evidence type="ECO:0000313" key="11">
    <source>
        <dbReference type="Proteomes" id="UP000756132"/>
    </source>
</evidence>
<evidence type="ECO:0000256" key="1">
    <source>
        <dbReference type="ARBA" id="ARBA00000707"/>
    </source>
</evidence>
<dbReference type="InterPro" id="IPR050164">
    <property type="entry name" value="Peptidase_C19"/>
</dbReference>
<reference evidence="10" key="2">
    <citation type="journal article" date="2022" name="Microb. Genom.">
        <title>A chromosome-scale genome assembly of the tomato pathogen Cladosporium fulvum reveals a compartmentalized genome architecture and the presence of a dispensable chromosome.</title>
        <authorList>
            <person name="Zaccaron A.Z."/>
            <person name="Chen L.H."/>
            <person name="Samaras A."/>
            <person name="Stergiopoulos I."/>
        </authorList>
    </citation>
    <scope>NUCLEOTIDE SEQUENCE</scope>
    <source>
        <strain evidence="10">Race5_Kim</strain>
    </source>
</reference>
<dbReference type="KEGG" id="ffu:CLAFUR5_03181"/>
<comment type="catalytic activity">
    <reaction evidence="1">
        <text>Thiol-dependent hydrolysis of ester, thioester, amide, peptide and isopeptide bonds formed by the C-terminal Gly of ubiquitin (a 76-residue protein attached to proteins as an intracellular targeting signal).</text>
        <dbReference type="EC" id="3.4.19.12"/>
    </reaction>
</comment>
<evidence type="ECO:0000256" key="7">
    <source>
        <dbReference type="ARBA" id="ARBA00022807"/>
    </source>
</evidence>
<dbReference type="GO" id="GO:0004843">
    <property type="term" value="F:cysteine-type deubiquitinase activity"/>
    <property type="evidence" value="ECO:0007669"/>
    <property type="project" value="UniProtKB-EC"/>
</dbReference>
<dbReference type="InterPro" id="IPR018200">
    <property type="entry name" value="USP_CS"/>
</dbReference>
<keyword evidence="5" id="KW-0833">Ubl conjugation pathway</keyword>
<evidence type="ECO:0000256" key="4">
    <source>
        <dbReference type="ARBA" id="ARBA00022670"/>
    </source>
</evidence>
<sequence length="546" mass="59615">MAKRRMALRSTVRKVLDPGLPPVTRPRRKPAASGKARASTGSANATTSGQNDNSAVPPNVPAGACPACGRAANTASTNGSGAVLPGAPNPVERDPASGSSVPNASLSLSSVLVTVNQAPLTPPATGNSAPGLGLSTITSTIDQAPSTPPPRRFPRNTGRLPLLKKNGARNGRAVLPTGVLSGRISKRFSPVLSTRPKGLKNPDITCYRNAALQCLLHVPAFYHYLGNTHKDCTRTGDRCVVCALQHLANVYWNEAGFRSDEDDEDSPPEIREEVVDNFNAACLRCLPQTQVTLREEFESNTMGDPHEFIEYLVTELEAAETADDQPRCAAMFEARSQEEWTCSECGYVRLLPAIQKPPGVGLEAWLPNMPKDTSLVQYLSNDTFQMRSQRRCDGAPCIAKYGGGSDVSMPEFPGPERAIRKTLTQLPEILVIRMMRFGYDQNYKPAKDDRQVEYQEYLNLGPYSSSDQEHYTYRLDGVVAHNGDSNDEGHYVAAVRRYDRAGFEIINDNEDIKETTKFVSMMDPVTSVMGGQETIFNPYVLVYSKL</sequence>
<evidence type="ECO:0000256" key="2">
    <source>
        <dbReference type="ARBA" id="ARBA00009085"/>
    </source>
</evidence>
<keyword evidence="4" id="KW-0645">Protease</keyword>
<dbReference type="Proteomes" id="UP000756132">
    <property type="component" value="Chromosome 2"/>
</dbReference>
<dbReference type="OrthoDB" id="289038at2759"/>
<protein>
    <recommendedName>
        <fullName evidence="3">ubiquitinyl hydrolase 1</fullName>
        <ecNumber evidence="3">3.4.19.12</ecNumber>
    </recommendedName>
</protein>
<proteinExistence type="inferred from homology"/>
<dbReference type="SUPFAM" id="SSF54001">
    <property type="entry name" value="Cysteine proteinases"/>
    <property type="match status" value="1"/>
</dbReference>
<dbReference type="InterPro" id="IPR001394">
    <property type="entry name" value="Peptidase_C19_UCH"/>
</dbReference>
<dbReference type="PANTHER" id="PTHR24006:SF758">
    <property type="entry name" value="UBIQUITIN CARBOXYL-TERMINAL HYDROLASE 36"/>
    <property type="match status" value="1"/>
</dbReference>
<dbReference type="GO" id="GO:0005829">
    <property type="term" value="C:cytosol"/>
    <property type="evidence" value="ECO:0007669"/>
    <property type="project" value="TreeGrafter"/>
</dbReference>
<dbReference type="RefSeq" id="XP_047758602.1">
    <property type="nucleotide sequence ID" value="XM_047902329.1"/>
</dbReference>
<keyword evidence="7" id="KW-0788">Thiol protease</keyword>
<dbReference type="InterPro" id="IPR028889">
    <property type="entry name" value="USP"/>
</dbReference>
<gene>
    <name evidence="10" type="ORF">CLAFUR5_03181</name>
</gene>